<dbReference type="Proteomes" id="UP001195483">
    <property type="component" value="Unassembled WGS sequence"/>
</dbReference>
<reference evidence="1" key="2">
    <citation type="journal article" date="2021" name="Genome Biol. Evol.">
        <title>Developing a high-quality reference genome for a parasitic bivalve with doubly uniparental inheritance (Bivalvia: Unionida).</title>
        <authorList>
            <person name="Smith C.H."/>
        </authorList>
    </citation>
    <scope>NUCLEOTIDE SEQUENCE</scope>
    <source>
        <strain evidence="1">CHS0354</strain>
        <tissue evidence="1">Mantle</tissue>
    </source>
</reference>
<dbReference type="EMBL" id="JAEAOA010002358">
    <property type="protein sequence ID" value="KAK3603918.1"/>
    <property type="molecule type" value="Genomic_DNA"/>
</dbReference>
<protein>
    <submittedName>
        <fullName evidence="1">Uncharacterized protein</fullName>
    </submittedName>
</protein>
<dbReference type="AlphaFoldDB" id="A0AAE0T5L5"/>
<accession>A0AAE0T5L5</accession>
<organism evidence="1 2">
    <name type="scientific">Potamilus streckersoni</name>
    <dbReference type="NCBI Taxonomy" id="2493646"/>
    <lineage>
        <taxon>Eukaryota</taxon>
        <taxon>Metazoa</taxon>
        <taxon>Spiralia</taxon>
        <taxon>Lophotrochozoa</taxon>
        <taxon>Mollusca</taxon>
        <taxon>Bivalvia</taxon>
        <taxon>Autobranchia</taxon>
        <taxon>Heteroconchia</taxon>
        <taxon>Palaeoheterodonta</taxon>
        <taxon>Unionida</taxon>
        <taxon>Unionoidea</taxon>
        <taxon>Unionidae</taxon>
        <taxon>Ambleminae</taxon>
        <taxon>Lampsilini</taxon>
        <taxon>Potamilus</taxon>
    </lineage>
</organism>
<sequence length="71" mass="8271">MEHHSCERDRDYFEQWTRLKHSGESDCVYLQQWASSGQVFTCEIDCGYLQHCKKLKHTSESVGECLSDVQG</sequence>
<proteinExistence type="predicted"/>
<reference evidence="1" key="1">
    <citation type="journal article" date="2021" name="Genome Biol. Evol.">
        <title>A High-Quality Reference Genome for a Parasitic Bivalve with Doubly Uniparental Inheritance (Bivalvia: Unionida).</title>
        <authorList>
            <person name="Smith C.H."/>
        </authorList>
    </citation>
    <scope>NUCLEOTIDE SEQUENCE</scope>
    <source>
        <strain evidence="1">CHS0354</strain>
    </source>
</reference>
<evidence type="ECO:0000313" key="2">
    <source>
        <dbReference type="Proteomes" id="UP001195483"/>
    </source>
</evidence>
<comment type="caution">
    <text evidence="1">The sequence shown here is derived from an EMBL/GenBank/DDBJ whole genome shotgun (WGS) entry which is preliminary data.</text>
</comment>
<name>A0AAE0T5L5_9BIVA</name>
<reference evidence="1" key="3">
    <citation type="submission" date="2023-05" db="EMBL/GenBank/DDBJ databases">
        <authorList>
            <person name="Smith C.H."/>
        </authorList>
    </citation>
    <scope>NUCLEOTIDE SEQUENCE</scope>
    <source>
        <strain evidence="1">CHS0354</strain>
        <tissue evidence="1">Mantle</tissue>
    </source>
</reference>
<gene>
    <name evidence="1" type="ORF">CHS0354_042930</name>
</gene>
<keyword evidence="2" id="KW-1185">Reference proteome</keyword>
<evidence type="ECO:0000313" key="1">
    <source>
        <dbReference type="EMBL" id="KAK3603918.1"/>
    </source>
</evidence>